<evidence type="ECO:0000256" key="2">
    <source>
        <dbReference type="SAM" id="SignalP"/>
    </source>
</evidence>
<name>A0A5N5QB69_9AGAM</name>
<evidence type="ECO:0008006" key="5">
    <source>
        <dbReference type="Google" id="ProtNLM"/>
    </source>
</evidence>
<protein>
    <recommendedName>
        <fullName evidence="5">Transmembrane protein</fullName>
    </recommendedName>
</protein>
<organism evidence="3 4">
    <name type="scientific">Ceratobasidium theobromae</name>
    <dbReference type="NCBI Taxonomy" id="1582974"/>
    <lineage>
        <taxon>Eukaryota</taxon>
        <taxon>Fungi</taxon>
        <taxon>Dikarya</taxon>
        <taxon>Basidiomycota</taxon>
        <taxon>Agaricomycotina</taxon>
        <taxon>Agaricomycetes</taxon>
        <taxon>Cantharellales</taxon>
        <taxon>Ceratobasidiaceae</taxon>
        <taxon>Ceratobasidium</taxon>
    </lineage>
</organism>
<evidence type="ECO:0000313" key="4">
    <source>
        <dbReference type="Proteomes" id="UP000383932"/>
    </source>
</evidence>
<feature type="compositionally biased region" description="Low complexity" evidence="1">
    <location>
        <begin position="70"/>
        <end position="84"/>
    </location>
</feature>
<dbReference type="OrthoDB" id="3180780at2759"/>
<sequence>MQTFGRLLSVLTFLISLGLVAQALPSPVRSGALAARDYSNGGYNSPSGYSHPNHEGYGGHHNDDDSYNHSGYSSPSGYDGSKPSQSSDIDILAIVTGLKEQCDPAIALLAKADTVEVVTVQVTAIVGLIKTACGSLVGVSVNVAADVKVKISQCVVDLIVAIITACAAVTVKLGASVCLALWAQIDVCLHLLLLTLHACVDGLLKLIIDLCLNLDVTILAKLNILDLQLCVKILGLAAKLAGLGH</sequence>
<evidence type="ECO:0000256" key="1">
    <source>
        <dbReference type="SAM" id="MobiDB-lite"/>
    </source>
</evidence>
<gene>
    <name evidence="3" type="ORF">CTheo_7907</name>
</gene>
<feature type="chain" id="PRO_5024457139" description="Transmembrane protein" evidence="2">
    <location>
        <begin position="24"/>
        <end position="245"/>
    </location>
</feature>
<dbReference type="EMBL" id="SSOP01000398">
    <property type="protein sequence ID" value="KAB5588651.1"/>
    <property type="molecule type" value="Genomic_DNA"/>
</dbReference>
<proteinExistence type="predicted"/>
<dbReference type="AlphaFoldDB" id="A0A5N5QB69"/>
<reference evidence="3 4" key="1">
    <citation type="journal article" date="2019" name="Fungal Biol. Biotechnol.">
        <title>Draft genome sequence of fastidious pathogen Ceratobasidium theobromae, which causes vascular-streak dieback in Theobroma cacao.</title>
        <authorList>
            <person name="Ali S.S."/>
            <person name="Asman A."/>
            <person name="Shao J."/>
            <person name="Firmansyah A.P."/>
            <person name="Susilo A.W."/>
            <person name="Rosmana A."/>
            <person name="McMahon P."/>
            <person name="Junaid M."/>
            <person name="Guest D."/>
            <person name="Kheng T.Y."/>
            <person name="Meinhardt L.W."/>
            <person name="Bailey B.A."/>
        </authorList>
    </citation>
    <scope>NUCLEOTIDE SEQUENCE [LARGE SCALE GENOMIC DNA]</scope>
    <source>
        <strain evidence="3 4">CT2</strain>
    </source>
</reference>
<evidence type="ECO:0000313" key="3">
    <source>
        <dbReference type="EMBL" id="KAB5588651.1"/>
    </source>
</evidence>
<feature type="compositionally biased region" description="Basic and acidic residues" evidence="1">
    <location>
        <begin position="52"/>
        <end position="67"/>
    </location>
</feature>
<keyword evidence="4" id="KW-1185">Reference proteome</keyword>
<dbReference type="Proteomes" id="UP000383932">
    <property type="component" value="Unassembled WGS sequence"/>
</dbReference>
<feature type="region of interest" description="Disordered" evidence="1">
    <location>
        <begin position="44"/>
        <end position="84"/>
    </location>
</feature>
<comment type="caution">
    <text evidence="3">The sequence shown here is derived from an EMBL/GenBank/DDBJ whole genome shotgun (WGS) entry which is preliminary data.</text>
</comment>
<keyword evidence="2" id="KW-0732">Signal</keyword>
<accession>A0A5N5QB69</accession>
<feature type="signal peptide" evidence="2">
    <location>
        <begin position="1"/>
        <end position="23"/>
    </location>
</feature>